<dbReference type="Proteomes" id="UP000011885">
    <property type="component" value="Unassembled WGS sequence"/>
</dbReference>
<proteinExistence type="predicted"/>
<sequence>MTHLKTPFKKKDRKVVSDSPMFGCTSTHRDGNWGNTGKGPTLPAVAL</sequence>
<organism evidence="2 3">
    <name type="scientific">Rhodopirellula sallentina SM41</name>
    <dbReference type="NCBI Taxonomy" id="1263870"/>
    <lineage>
        <taxon>Bacteria</taxon>
        <taxon>Pseudomonadati</taxon>
        <taxon>Planctomycetota</taxon>
        <taxon>Planctomycetia</taxon>
        <taxon>Pirellulales</taxon>
        <taxon>Pirellulaceae</taxon>
        <taxon>Rhodopirellula</taxon>
    </lineage>
</organism>
<dbReference type="AlphaFoldDB" id="M5UJY7"/>
<protein>
    <submittedName>
        <fullName evidence="2">Uncharacterized protein</fullName>
    </submittedName>
</protein>
<evidence type="ECO:0000313" key="3">
    <source>
        <dbReference type="Proteomes" id="UP000011885"/>
    </source>
</evidence>
<gene>
    <name evidence="2" type="ORF">RSSM_00380</name>
</gene>
<dbReference type="PATRIC" id="fig|1263870.3.peg.415"/>
<evidence type="ECO:0000256" key="1">
    <source>
        <dbReference type="SAM" id="MobiDB-lite"/>
    </source>
</evidence>
<accession>M5UJY7</accession>
<name>M5UJY7_9BACT</name>
<feature type="compositionally biased region" description="Basic residues" evidence="1">
    <location>
        <begin position="1"/>
        <end position="13"/>
    </location>
</feature>
<evidence type="ECO:0000313" key="2">
    <source>
        <dbReference type="EMBL" id="EMI58171.1"/>
    </source>
</evidence>
<comment type="caution">
    <text evidence="2">The sequence shown here is derived from an EMBL/GenBank/DDBJ whole genome shotgun (WGS) entry which is preliminary data.</text>
</comment>
<dbReference type="EMBL" id="ANOH01000037">
    <property type="protein sequence ID" value="EMI58171.1"/>
    <property type="molecule type" value="Genomic_DNA"/>
</dbReference>
<reference evidence="2 3" key="1">
    <citation type="journal article" date="2013" name="Mar. Genomics">
        <title>Expression of sulfatases in Rhodopirellula baltica and the diversity of sulfatases in the genus Rhodopirellula.</title>
        <authorList>
            <person name="Wegner C.E."/>
            <person name="Richter-Heitmann T."/>
            <person name="Klindworth A."/>
            <person name="Klockow C."/>
            <person name="Richter M."/>
            <person name="Achstetter T."/>
            <person name="Glockner F.O."/>
            <person name="Harder J."/>
        </authorList>
    </citation>
    <scope>NUCLEOTIDE SEQUENCE [LARGE SCALE GENOMIC DNA]</scope>
    <source>
        <strain evidence="2 3">SM41</strain>
    </source>
</reference>
<keyword evidence="3" id="KW-1185">Reference proteome</keyword>
<feature type="region of interest" description="Disordered" evidence="1">
    <location>
        <begin position="1"/>
        <end position="47"/>
    </location>
</feature>